<dbReference type="EMBL" id="JANVFS010000005">
    <property type="protein sequence ID" value="KAJ4492187.1"/>
    <property type="molecule type" value="Genomic_DNA"/>
</dbReference>
<evidence type="ECO:0000313" key="4">
    <source>
        <dbReference type="Proteomes" id="UP001150238"/>
    </source>
</evidence>
<feature type="region of interest" description="Disordered" evidence="2">
    <location>
        <begin position="771"/>
        <end position="792"/>
    </location>
</feature>
<gene>
    <name evidence="3" type="ORF">C8J55DRAFT_556629</name>
</gene>
<feature type="coiled-coil region" evidence="1">
    <location>
        <begin position="856"/>
        <end position="883"/>
    </location>
</feature>
<evidence type="ECO:0000313" key="3">
    <source>
        <dbReference type="EMBL" id="KAJ4492187.1"/>
    </source>
</evidence>
<evidence type="ECO:0000256" key="1">
    <source>
        <dbReference type="SAM" id="Coils"/>
    </source>
</evidence>
<feature type="coiled-coil region" evidence="1">
    <location>
        <begin position="348"/>
        <end position="421"/>
    </location>
</feature>
<evidence type="ECO:0000256" key="2">
    <source>
        <dbReference type="SAM" id="MobiDB-lite"/>
    </source>
</evidence>
<feature type="region of interest" description="Disordered" evidence="2">
    <location>
        <begin position="1"/>
        <end position="27"/>
    </location>
</feature>
<proteinExistence type="predicted"/>
<feature type="region of interest" description="Disordered" evidence="2">
    <location>
        <begin position="684"/>
        <end position="704"/>
    </location>
</feature>
<feature type="compositionally biased region" description="Polar residues" evidence="2">
    <location>
        <begin position="1182"/>
        <end position="1199"/>
    </location>
</feature>
<feature type="coiled-coil region" evidence="1">
    <location>
        <begin position="957"/>
        <end position="991"/>
    </location>
</feature>
<feature type="coiled-coil region" evidence="1">
    <location>
        <begin position="1266"/>
        <end position="1300"/>
    </location>
</feature>
<feature type="region of interest" description="Disordered" evidence="2">
    <location>
        <begin position="1134"/>
        <end position="1203"/>
    </location>
</feature>
<organism evidence="3 4">
    <name type="scientific">Lentinula lateritia</name>
    <dbReference type="NCBI Taxonomy" id="40482"/>
    <lineage>
        <taxon>Eukaryota</taxon>
        <taxon>Fungi</taxon>
        <taxon>Dikarya</taxon>
        <taxon>Basidiomycota</taxon>
        <taxon>Agaricomycotina</taxon>
        <taxon>Agaricomycetes</taxon>
        <taxon>Agaricomycetidae</taxon>
        <taxon>Agaricales</taxon>
        <taxon>Marasmiineae</taxon>
        <taxon>Omphalotaceae</taxon>
        <taxon>Lentinula</taxon>
    </lineage>
</organism>
<feature type="coiled-coil region" evidence="1">
    <location>
        <begin position="179"/>
        <end position="210"/>
    </location>
</feature>
<feature type="compositionally biased region" description="Polar residues" evidence="2">
    <location>
        <begin position="1144"/>
        <end position="1164"/>
    </location>
</feature>
<protein>
    <submittedName>
        <fullName evidence="3">Uncharacterized protein</fullName>
    </submittedName>
</protein>
<name>A0A9W9DYS0_9AGAR</name>
<accession>A0A9W9DYS0</accession>
<feature type="coiled-coil region" evidence="1">
    <location>
        <begin position="242"/>
        <end position="280"/>
    </location>
</feature>
<dbReference type="Proteomes" id="UP001150238">
    <property type="component" value="Unassembled WGS sequence"/>
</dbReference>
<comment type="caution">
    <text evidence="3">The sequence shown here is derived from an EMBL/GenBank/DDBJ whole genome shotgun (WGS) entry which is preliminary data.</text>
</comment>
<reference evidence="3" key="1">
    <citation type="submission" date="2022-08" db="EMBL/GenBank/DDBJ databases">
        <authorList>
            <consortium name="DOE Joint Genome Institute"/>
            <person name="Min B."/>
            <person name="Riley R."/>
            <person name="Sierra-Patev S."/>
            <person name="Naranjo-Ortiz M."/>
            <person name="Looney B."/>
            <person name="Konkel Z."/>
            <person name="Slot J.C."/>
            <person name="Sakamoto Y."/>
            <person name="Steenwyk J.L."/>
            <person name="Rokas A."/>
            <person name="Carro J."/>
            <person name="Camarero S."/>
            <person name="Ferreira P."/>
            <person name="Molpeceres G."/>
            <person name="Ruiz-Duenas F.J."/>
            <person name="Serrano A."/>
            <person name="Henrissat B."/>
            <person name="Drula E."/>
            <person name="Hughes K.W."/>
            <person name="Mata J.L."/>
            <person name="Ishikawa N.K."/>
            <person name="Vargas-Isla R."/>
            <person name="Ushijima S."/>
            <person name="Smith C.A."/>
            <person name="Ahrendt S."/>
            <person name="Andreopoulos W."/>
            <person name="He G."/>
            <person name="Labutti K."/>
            <person name="Lipzen A."/>
            <person name="Ng V."/>
            <person name="Sandor L."/>
            <person name="Barry K."/>
            <person name="Martinez A.T."/>
            <person name="Xiao Y."/>
            <person name="Gibbons J.G."/>
            <person name="Terashima K."/>
            <person name="Hibbett D.S."/>
            <person name="Grigoriev I.V."/>
        </authorList>
    </citation>
    <scope>NUCLEOTIDE SEQUENCE</scope>
    <source>
        <strain evidence="3">Sp2 HRB7682 ss15</strain>
    </source>
</reference>
<sequence>MSSIHPSAEVNPPSRKRRRSSPTAEAPCSTKIRLVALQRDDSNIKMITAENSVKTLDTAIERLLMPNVQEHPEFEVHIAELRSFKDKYEALWTKYEQVVKELQLARFRTQSNDNVNHLAEAEKEALYIAQVKSSMTEKSLIGTISATNIELNKQRANVTYHAHQLERVKNIVTKDFHLKKDLSQKIKDLERQQQEENKASKNEIRLHKQKMMDLITVSEGLERQVALFKKNNQNQASTIKEAAEWKNQAKRTVQLLESEKAELNELLKLKESALQSANRNFGNLKLKTKQLEISAVNAEQFGNAKVQELQVALGKNDELESYITVLKQEFSRDVKGLRLSLTDAQSSHEVTMEELQSCKQRNEELQSAIDEIQYKKNEQAQELDSLRRENIDLLDHRNREYQELRQNYANLESTIENLKFAGMETSKNEKEPEDCKKKQLVTENVCNRERDWEMFCKQNERIMESSHVIIMAKDHELECRTSELNAYKAALIDMEINAGRTLESLQHHNQELQSLVVVQDAKAQQVNTLTDQIEKKALELENLRTEKINLAHSFSLKCQEVENLRIENRSSMQTIKDNDAELEKINLQLSILNKDKQDACVLVEEKDQIMKNMRDTLVDKEKDLFRLYKEQEELKCTLDAARQELGNLQYFASKDAEEVAKKSEALEREDRYLQTETGQIKVTNDAQTQTVHENDDPKAKSNNSWTTEEGVDLLCATLHTQLSFADEMTENRAVLSEERVLVCPLIPEPSAHQRLQKQGKETMSAIALPTNAHTPENHESQSNAELSEKGKTGKLRATHVDAIESDKEGMRLWAIRKVHKLVEAGMAYKAAEDTVKEHARGSGSSNVVVVDLCTELAMAHAENVDLKTKLQAVEEDCKEKKKEQSMQEKVLTSDESLKNMIEDCKSLEIDKNKMKILFAEKHTQLLNEQDQTSQLTVQLKDFHDSHQCTLHIKELELESLRVANKAQYQELEHLKDDMAKNAEDLAKERAQQLQAPQLKESTQDVDTEKYLKSVRNRLLSSDESLKRMTEDRKSLEVVIKNMKAHVAQKDAQLTNEQAQTSRLTMQLKDLLEQYSSQKCTLETMEQRLEDLRTTNQAQYMESGSYKNVKTNAEDIVVQNDQPMNAQVESTDLAMQSESLHKQTDPQQSKPESTLENPRITNQAQLRKLRSSKDKEIDAQSIKEGTSPLTNAQKLHTNDTIQDRLNKERKYTMARVEVEALHAELNDLHTGQQKRVSKSQEHRQQADYYRIVFERMNQDNNSLEVRRIAEEKKLNAALNSNQALENQVLQLQARLRARFQEDGLPLRISEQSLNTLASNPADCIGAESPLNPAIQSDSNVPKTLDVESWRGLKKSLSNADVGMEVATRHKYALSLRGKARTSVYLIAVSNQHCVDLGRR</sequence>
<reference evidence="3" key="2">
    <citation type="journal article" date="2023" name="Proc. Natl. Acad. Sci. U.S.A.">
        <title>A global phylogenomic analysis of the shiitake genus Lentinula.</title>
        <authorList>
            <person name="Sierra-Patev S."/>
            <person name="Min B."/>
            <person name="Naranjo-Ortiz M."/>
            <person name="Looney B."/>
            <person name="Konkel Z."/>
            <person name="Slot J.C."/>
            <person name="Sakamoto Y."/>
            <person name="Steenwyk J.L."/>
            <person name="Rokas A."/>
            <person name="Carro J."/>
            <person name="Camarero S."/>
            <person name="Ferreira P."/>
            <person name="Molpeceres G."/>
            <person name="Ruiz-Duenas F.J."/>
            <person name="Serrano A."/>
            <person name="Henrissat B."/>
            <person name="Drula E."/>
            <person name="Hughes K.W."/>
            <person name="Mata J.L."/>
            <person name="Ishikawa N.K."/>
            <person name="Vargas-Isla R."/>
            <person name="Ushijima S."/>
            <person name="Smith C.A."/>
            <person name="Donoghue J."/>
            <person name="Ahrendt S."/>
            <person name="Andreopoulos W."/>
            <person name="He G."/>
            <person name="LaButti K."/>
            <person name="Lipzen A."/>
            <person name="Ng V."/>
            <person name="Riley R."/>
            <person name="Sandor L."/>
            <person name="Barry K."/>
            <person name="Martinez A.T."/>
            <person name="Xiao Y."/>
            <person name="Gibbons J.G."/>
            <person name="Terashima K."/>
            <person name="Grigoriev I.V."/>
            <person name="Hibbett D."/>
        </authorList>
    </citation>
    <scope>NUCLEOTIDE SEQUENCE</scope>
    <source>
        <strain evidence="3">Sp2 HRB7682 ss15</strain>
    </source>
</reference>
<keyword evidence="1" id="KW-0175">Coiled coil</keyword>
<feature type="coiled-coil region" evidence="1">
    <location>
        <begin position="1025"/>
        <end position="1101"/>
    </location>
</feature>